<keyword evidence="4" id="KW-1185">Reference proteome</keyword>
<comment type="similarity">
    <text evidence="1">Belongs to the serpin family.</text>
</comment>
<sequence length="134" mass="14802">SFMGVEGNRTVDFMSQIIDDCLYSINAERIVVSLAYKFEIDSTCNKAVDIANEEYAAKNPEYSMVIIMPSCNFGNWKTKLTAEALHNDFNSMHCGEVQVTMPKFAISESLECKSILEGLGVRSCFSSAANFTGV</sequence>
<dbReference type="GO" id="GO:0005615">
    <property type="term" value="C:extracellular space"/>
    <property type="evidence" value="ECO:0007669"/>
    <property type="project" value="InterPro"/>
</dbReference>
<reference evidence="3" key="1">
    <citation type="submission" date="2023-10" db="EMBL/GenBank/DDBJ databases">
        <title>Genome assembly of Pristionchus species.</title>
        <authorList>
            <person name="Yoshida K."/>
            <person name="Sommer R.J."/>
        </authorList>
    </citation>
    <scope>NUCLEOTIDE SEQUENCE</scope>
    <source>
        <strain evidence="3">RS0144</strain>
    </source>
</reference>
<dbReference type="Proteomes" id="UP001432027">
    <property type="component" value="Unassembled WGS sequence"/>
</dbReference>
<dbReference type="Gene3D" id="3.30.497.10">
    <property type="entry name" value="Antithrombin, subunit I, domain 2"/>
    <property type="match status" value="1"/>
</dbReference>
<dbReference type="GO" id="GO:0004867">
    <property type="term" value="F:serine-type endopeptidase inhibitor activity"/>
    <property type="evidence" value="ECO:0007669"/>
    <property type="project" value="InterPro"/>
</dbReference>
<feature type="domain" description="Serpin" evidence="2">
    <location>
        <begin position="47"/>
        <end position="133"/>
    </location>
</feature>
<proteinExistence type="inferred from homology"/>
<evidence type="ECO:0000256" key="1">
    <source>
        <dbReference type="ARBA" id="ARBA00009500"/>
    </source>
</evidence>
<evidence type="ECO:0000259" key="2">
    <source>
        <dbReference type="Pfam" id="PF00079"/>
    </source>
</evidence>
<comment type="caution">
    <text evidence="3">The sequence shown here is derived from an EMBL/GenBank/DDBJ whole genome shotgun (WGS) entry which is preliminary data.</text>
</comment>
<dbReference type="InterPro" id="IPR023796">
    <property type="entry name" value="Serpin_dom"/>
</dbReference>
<organism evidence="3 4">
    <name type="scientific">Pristionchus entomophagus</name>
    <dbReference type="NCBI Taxonomy" id="358040"/>
    <lineage>
        <taxon>Eukaryota</taxon>
        <taxon>Metazoa</taxon>
        <taxon>Ecdysozoa</taxon>
        <taxon>Nematoda</taxon>
        <taxon>Chromadorea</taxon>
        <taxon>Rhabditida</taxon>
        <taxon>Rhabditina</taxon>
        <taxon>Diplogasteromorpha</taxon>
        <taxon>Diplogasteroidea</taxon>
        <taxon>Neodiplogasteridae</taxon>
        <taxon>Pristionchus</taxon>
    </lineage>
</organism>
<dbReference type="InterPro" id="IPR036186">
    <property type="entry name" value="Serpin_sf"/>
</dbReference>
<feature type="non-terminal residue" evidence="3">
    <location>
        <position position="134"/>
    </location>
</feature>
<gene>
    <name evidence="3" type="ORF">PENTCL1PPCAC_26018</name>
</gene>
<evidence type="ECO:0000313" key="4">
    <source>
        <dbReference type="Proteomes" id="UP001432027"/>
    </source>
</evidence>
<dbReference type="InterPro" id="IPR000215">
    <property type="entry name" value="Serpin_fam"/>
</dbReference>
<feature type="non-terminal residue" evidence="3">
    <location>
        <position position="1"/>
    </location>
</feature>
<accession>A0AAV5UAD9</accession>
<dbReference type="SUPFAM" id="SSF56574">
    <property type="entry name" value="Serpins"/>
    <property type="match status" value="1"/>
</dbReference>
<dbReference type="PANTHER" id="PTHR11461">
    <property type="entry name" value="SERINE PROTEASE INHIBITOR, SERPIN"/>
    <property type="match status" value="1"/>
</dbReference>
<dbReference type="InterPro" id="IPR042178">
    <property type="entry name" value="Serpin_sf_1"/>
</dbReference>
<dbReference type="Gene3D" id="2.30.39.10">
    <property type="entry name" value="Alpha-1-antitrypsin, domain 1"/>
    <property type="match status" value="1"/>
</dbReference>
<dbReference type="PANTHER" id="PTHR11461:SF211">
    <property type="entry name" value="GH10112P-RELATED"/>
    <property type="match status" value="1"/>
</dbReference>
<name>A0AAV5UAD9_9BILA</name>
<dbReference type="Pfam" id="PF00079">
    <property type="entry name" value="Serpin"/>
    <property type="match status" value="1"/>
</dbReference>
<protein>
    <recommendedName>
        <fullName evidence="2">Serpin domain-containing protein</fullName>
    </recommendedName>
</protein>
<dbReference type="InterPro" id="IPR042185">
    <property type="entry name" value="Serpin_sf_2"/>
</dbReference>
<evidence type="ECO:0000313" key="3">
    <source>
        <dbReference type="EMBL" id="GMT03844.1"/>
    </source>
</evidence>
<dbReference type="AlphaFoldDB" id="A0AAV5UAD9"/>
<dbReference type="EMBL" id="BTSX01000006">
    <property type="protein sequence ID" value="GMT03844.1"/>
    <property type="molecule type" value="Genomic_DNA"/>
</dbReference>